<dbReference type="GO" id="GO:0016747">
    <property type="term" value="F:acyltransferase activity, transferring groups other than amino-acyl groups"/>
    <property type="evidence" value="ECO:0007669"/>
    <property type="project" value="InterPro"/>
</dbReference>
<evidence type="ECO:0000259" key="1">
    <source>
        <dbReference type="PROSITE" id="PS51186"/>
    </source>
</evidence>
<keyword evidence="3" id="KW-1185">Reference proteome</keyword>
<dbReference type="RefSeq" id="WP_009533762.1">
    <property type="nucleotide sequence ID" value="NZ_JH590865.1"/>
</dbReference>
<dbReference type="Pfam" id="PF00583">
    <property type="entry name" value="Acetyltransf_1"/>
    <property type="match status" value="1"/>
</dbReference>
<accession>A0AA36Y389</accession>
<dbReference type="InterPro" id="IPR016181">
    <property type="entry name" value="Acyl_CoA_acyltransferase"/>
</dbReference>
<gene>
    <name evidence="2" type="ORF">HMPREF9623_01944</name>
</gene>
<dbReference type="InterPro" id="IPR000182">
    <property type="entry name" value="GNAT_dom"/>
</dbReference>
<protein>
    <recommendedName>
        <fullName evidence="1">N-acetyltransferase domain-containing protein</fullName>
    </recommendedName>
</protein>
<dbReference type="GeneID" id="86941672"/>
<dbReference type="SUPFAM" id="SSF55729">
    <property type="entry name" value="Acyl-CoA N-acyltransferases (Nat)"/>
    <property type="match status" value="1"/>
</dbReference>
<evidence type="ECO:0000313" key="3">
    <source>
        <dbReference type="Proteomes" id="UP000018466"/>
    </source>
</evidence>
<dbReference type="CDD" id="cd04301">
    <property type="entry name" value="NAT_SF"/>
    <property type="match status" value="1"/>
</dbReference>
<dbReference type="EMBL" id="AGEL01000015">
    <property type="protein sequence ID" value="EHO15623.1"/>
    <property type="molecule type" value="Genomic_DNA"/>
</dbReference>
<dbReference type="Proteomes" id="UP000018466">
    <property type="component" value="Unassembled WGS sequence"/>
</dbReference>
<dbReference type="Gene3D" id="3.40.630.30">
    <property type="match status" value="1"/>
</dbReference>
<comment type="caution">
    <text evidence="2">The sequence shown here is derived from an EMBL/GenBank/DDBJ whole genome shotgun (WGS) entry which is preliminary data.</text>
</comment>
<evidence type="ECO:0000313" key="2">
    <source>
        <dbReference type="EMBL" id="EHO15623.1"/>
    </source>
</evidence>
<dbReference type="AlphaFoldDB" id="A0AA36Y389"/>
<sequence>MHIETLGNDTTSCLTALRIYNSNPDFLLHHLGQEQISLDFIDEERREAAHHGFGLCLISVQECPLGILDYMQRPDGYVYLSLLMLDASAQRQGLGRRAYLAFETLVRRRGATRIRIDVVNDYEPNLLPFWQKLGFIGTRTDSLCWGAKRSQILVMEKQLR</sequence>
<proteinExistence type="predicted"/>
<reference evidence="2 3" key="1">
    <citation type="submission" date="2011-10" db="EMBL/GenBank/DDBJ databases">
        <title>The Genome Sequence of Lachnospiraceae bacterium ACC2.</title>
        <authorList>
            <consortium name="The Broad Institute Genome Sequencing Platform"/>
            <person name="Earl A."/>
            <person name="Ward D."/>
            <person name="Feldgarden M."/>
            <person name="Gevers D."/>
            <person name="Sizova M."/>
            <person name="Hazen A."/>
            <person name="Epstein S."/>
            <person name="Young S.K."/>
            <person name="Zeng Q."/>
            <person name="Gargeya S."/>
            <person name="Fitzgerald M."/>
            <person name="Haas B."/>
            <person name="Abouelleil A."/>
            <person name="Alvarado L."/>
            <person name="Arachchi H.M."/>
            <person name="Berlin A."/>
            <person name="Brown A."/>
            <person name="Chapman S.B."/>
            <person name="Chen Z."/>
            <person name="Dunbar C."/>
            <person name="Freedman E."/>
            <person name="Gearin G."/>
            <person name="Goldberg J."/>
            <person name="Griggs A."/>
            <person name="Gujja S."/>
            <person name="Heiman D."/>
            <person name="Howarth C."/>
            <person name="Larson L."/>
            <person name="Lui A."/>
            <person name="MacDonald P.J.P."/>
            <person name="Montmayeur A."/>
            <person name="Murphy C."/>
            <person name="Neiman D."/>
            <person name="Pearson M."/>
            <person name="Priest M."/>
            <person name="Roberts A."/>
            <person name="Saif S."/>
            <person name="Shea T."/>
            <person name="Shenoy N."/>
            <person name="Sisk P."/>
            <person name="Stolte C."/>
            <person name="Sykes S."/>
            <person name="Wortman J."/>
            <person name="Nusbaum C."/>
            <person name="Birren B."/>
        </authorList>
    </citation>
    <scope>NUCLEOTIDE SEQUENCE [LARGE SCALE GENOMIC DNA]</scope>
    <source>
        <strain evidence="2 3">ACC2</strain>
    </source>
</reference>
<name>A0AA36Y389_9FIRM</name>
<dbReference type="PROSITE" id="PS51186">
    <property type="entry name" value="GNAT"/>
    <property type="match status" value="1"/>
</dbReference>
<organism evidence="2 3">
    <name type="scientific">Stomatobaculum longum</name>
    <dbReference type="NCBI Taxonomy" id="796942"/>
    <lineage>
        <taxon>Bacteria</taxon>
        <taxon>Bacillati</taxon>
        <taxon>Bacillota</taxon>
        <taxon>Clostridia</taxon>
        <taxon>Lachnospirales</taxon>
        <taxon>Lachnospiraceae</taxon>
        <taxon>Stomatobaculum</taxon>
    </lineage>
</organism>
<feature type="domain" description="N-acetyltransferase" evidence="1">
    <location>
        <begin position="17"/>
        <end position="160"/>
    </location>
</feature>